<dbReference type="Pfam" id="PF09388">
    <property type="entry name" value="SpoOE-like"/>
    <property type="match status" value="1"/>
</dbReference>
<dbReference type="EMBL" id="JAFBCV010000004">
    <property type="protein sequence ID" value="MBM7838304.1"/>
    <property type="molecule type" value="Genomic_DNA"/>
</dbReference>
<accession>A0ABS2SS22</accession>
<evidence type="ECO:0008006" key="3">
    <source>
        <dbReference type="Google" id="ProtNLM"/>
    </source>
</evidence>
<sequence>MIPYNEKHVEKLEFLREKMLQAANKHGLTHPLVLTYSKEIDLLHNDLMKLEKRYRTR</sequence>
<evidence type="ECO:0000313" key="1">
    <source>
        <dbReference type="EMBL" id="MBM7838304.1"/>
    </source>
</evidence>
<dbReference type="SUPFAM" id="SSF140500">
    <property type="entry name" value="BAS1536-like"/>
    <property type="match status" value="1"/>
</dbReference>
<organism evidence="1 2">
    <name type="scientific">Shouchella xiaoxiensis</name>
    <dbReference type="NCBI Taxonomy" id="766895"/>
    <lineage>
        <taxon>Bacteria</taxon>
        <taxon>Bacillati</taxon>
        <taxon>Bacillota</taxon>
        <taxon>Bacilli</taxon>
        <taxon>Bacillales</taxon>
        <taxon>Bacillaceae</taxon>
        <taxon>Shouchella</taxon>
    </lineage>
</organism>
<dbReference type="RefSeq" id="WP_081761198.1">
    <property type="nucleotide sequence ID" value="NZ_JAFBCV010000004.1"/>
</dbReference>
<gene>
    <name evidence="1" type="ORF">JOC54_001560</name>
</gene>
<name>A0ABS2SS22_9BACI</name>
<dbReference type="Gene3D" id="4.10.280.10">
    <property type="entry name" value="Helix-loop-helix DNA-binding domain"/>
    <property type="match status" value="1"/>
</dbReference>
<dbReference type="Proteomes" id="UP001179280">
    <property type="component" value="Unassembled WGS sequence"/>
</dbReference>
<dbReference type="InterPro" id="IPR037208">
    <property type="entry name" value="Spo0E-like_sf"/>
</dbReference>
<reference evidence="1" key="1">
    <citation type="submission" date="2021-01" db="EMBL/GenBank/DDBJ databases">
        <title>Genomic Encyclopedia of Type Strains, Phase IV (KMG-IV): sequencing the most valuable type-strain genomes for metagenomic binning, comparative biology and taxonomic classification.</title>
        <authorList>
            <person name="Goeker M."/>
        </authorList>
    </citation>
    <scope>NUCLEOTIDE SEQUENCE</scope>
    <source>
        <strain evidence="1">DSM 21943</strain>
    </source>
</reference>
<proteinExistence type="predicted"/>
<comment type="caution">
    <text evidence="1">The sequence shown here is derived from an EMBL/GenBank/DDBJ whole genome shotgun (WGS) entry which is preliminary data.</text>
</comment>
<protein>
    <recommendedName>
        <fullName evidence="3">Spo0E like sporulation regulatory protein</fullName>
    </recommendedName>
</protein>
<dbReference type="InterPro" id="IPR036638">
    <property type="entry name" value="HLH_DNA-bd_sf"/>
</dbReference>
<dbReference type="InterPro" id="IPR018540">
    <property type="entry name" value="Spo0E-like"/>
</dbReference>
<evidence type="ECO:0000313" key="2">
    <source>
        <dbReference type="Proteomes" id="UP001179280"/>
    </source>
</evidence>
<keyword evidence="2" id="KW-1185">Reference proteome</keyword>